<evidence type="ECO:0000256" key="6">
    <source>
        <dbReference type="SAM" id="Coils"/>
    </source>
</evidence>
<feature type="region of interest" description="Disordered" evidence="7">
    <location>
        <begin position="931"/>
        <end position="981"/>
    </location>
</feature>
<accession>A0AAN9BYW4</accession>
<evidence type="ECO:0000259" key="9">
    <source>
        <dbReference type="PROSITE" id="PS50035"/>
    </source>
</evidence>
<feature type="coiled-coil region" evidence="6">
    <location>
        <begin position="274"/>
        <end position="436"/>
    </location>
</feature>
<dbReference type="EMBL" id="JBAMIC010000001">
    <property type="protein sequence ID" value="KAK7114119.1"/>
    <property type="molecule type" value="Genomic_DNA"/>
</dbReference>
<feature type="region of interest" description="Disordered" evidence="7">
    <location>
        <begin position="1056"/>
        <end position="1238"/>
    </location>
</feature>
<name>A0AAN9BYW4_9CAEN</name>
<reference evidence="10 11" key="1">
    <citation type="submission" date="2024-02" db="EMBL/GenBank/DDBJ databases">
        <title>Chromosome-scale genome assembly of the rough periwinkle Littorina saxatilis.</title>
        <authorList>
            <person name="De Jode A."/>
            <person name="Faria R."/>
            <person name="Formenti G."/>
            <person name="Sims Y."/>
            <person name="Smith T.P."/>
            <person name="Tracey A."/>
            <person name="Wood J.M.D."/>
            <person name="Zagrodzka Z.B."/>
            <person name="Johannesson K."/>
            <person name="Butlin R.K."/>
            <person name="Leder E.H."/>
        </authorList>
    </citation>
    <scope>NUCLEOTIDE SEQUENCE [LARGE SCALE GENOMIC DNA]</scope>
    <source>
        <strain evidence="10">Snail1</strain>
        <tissue evidence="10">Muscle</tissue>
    </source>
</reference>
<feature type="domain" description="C2" evidence="8">
    <location>
        <begin position="768"/>
        <end position="892"/>
    </location>
</feature>
<dbReference type="GO" id="GO:1905515">
    <property type="term" value="P:non-motile cilium assembly"/>
    <property type="evidence" value="ECO:0007669"/>
    <property type="project" value="TreeGrafter"/>
</dbReference>
<evidence type="ECO:0000256" key="3">
    <source>
        <dbReference type="ARBA" id="ARBA00023054"/>
    </source>
</evidence>
<dbReference type="SMART" id="SM00239">
    <property type="entry name" value="C2"/>
    <property type="match status" value="1"/>
</dbReference>
<keyword evidence="4" id="KW-0969">Cilium</keyword>
<feature type="domain" description="PLD phosphodiesterase" evidence="9">
    <location>
        <begin position="850"/>
        <end position="881"/>
    </location>
</feature>
<feature type="compositionally biased region" description="Polar residues" evidence="7">
    <location>
        <begin position="28"/>
        <end position="37"/>
    </location>
</feature>
<dbReference type="Gene3D" id="2.60.40.150">
    <property type="entry name" value="C2 domain"/>
    <property type="match status" value="3"/>
</dbReference>
<feature type="compositionally biased region" description="Low complexity" evidence="7">
    <location>
        <begin position="1199"/>
        <end position="1219"/>
    </location>
</feature>
<dbReference type="SUPFAM" id="SSF49562">
    <property type="entry name" value="C2 domain (Calcium/lipid-binding domain, CaLB)"/>
    <property type="match status" value="2"/>
</dbReference>
<dbReference type="PANTHER" id="PTHR14240">
    <property type="entry name" value="RETINITIS PIGMENTOSA GTPASE REGULATOR-INTERACTING PROTEIN"/>
    <property type="match status" value="1"/>
</dbReference>
<dbReference type="GO" id="GO:0003824">
    <property type="term" value="F:catalytic activity"/>
    <property type="evidence" value="ECO:0007669"/>
    <property type="project" value="InterPro"/>
</dbReference>
<evidence type="ECO:0000259" key="8">
    <source>
        <dbReference type="PROSITE" id="PS50004"/>
    </source>
</evidence>
<dbReference type="PROSITE" id="PS50004">
    <property type="entry name" value="C2"/>
    <property type="match status" value="1"/>
</dbReference>
<feature type="compositionally biased region" description="Basic residues" evidence="7">
    <location>
        <begin position="1124"/>
        <end position="1133"/>
    </location>
</feature>
<dbReference type="Pfam" id="PF11618">
    <property type="entry name" value="C2-C2_1"/>
    <property type="match status" value="1"/>
</dbReference>
<evidence type="ECO:0000256" key="5">
    <source>
        <dbReference type="ARBA" id="ARBA00023273"/>
    </source>
</evidence>
<feature type="coiled-coil region" evidence="6">
    <location>
        <begin position="494"/>
        <end position="553"/>
    </location>
</feature>
<dbReference type="InterPro" id="IPR041091">
    <property type="entry name" value="RPGRIP1_C"/>
</dbReference>
<evidence type="ECO:0000256" key="2">
    <source>
        <dbReference type="ARBA" id="ARBA00006042"/>
    </source>
</evidence>
<dbReference type="PROSITE" id="PS50035">
    <property type="entry name" value="PLD"/>
    <property type="match status" value="1"/>
</dbReference>
<evidence type="ECO:0008006" key="12">
    <source>
        <dbReference type="Google" id="ProtNLM"/>
    </source>
</evidence>
<dbReference type="Proteomes" id="UP001374579">
    <property type="component" value="Unassembled WGS sequence"/>
</dbReference>
<gene>
    <name evidence="10" type="ORF">V1264_000236</name>
</gene>
<dbReference type="GO" id="GO:0035869">
    <property type="term" value="C:ciliary transition zone"/>
    <property type="evidence" value="ECO:0007669"/>
    <property type="project" value="TreeGrafter"/>
</dbReference>
<feature type="coiled-coil region" evidence="6">
    <location>
        <begin position="98"/>
        <end position="132"/>
    </location>
</feature>
<proteinExistence type="inferred from homology"/>
<feature type="region of interest" description="Disordered" evidence="7">
    <location>
        <begin position="1"/>
        <end position="37"/>
    </location>
</feature>
<comment type="subcellular location">
    <subcellularLocation>
        <location evidence="1">Cell projection</location>
        <location evidence="1">Cilium</location>
    </subcellularLocation>
</comment>
<feature type="compositionally biased region" description="Basic and acidic residues" evidence="7">
    <location>
        <begin position="1056"/>
        <end position="1065"/>
    </location>
</feature>
<dbReference type="InterPro" id="IPR031139">
    <property type="entry name" value="RPGRIP1_fam"/>
</dbReference>
<dbReference type="InterPro" id="IPR000008">
    <property type="entry name" value="C2_dom"/>
</dbReference>
<evidence type="ECO:0000313" key="10">
    <source>
        <dbReference type="EMBL" id="KAK7114119.1"/>
    </source>
</evidence>
<evidence type="ECO:0000313" key="11">
    <source>
        <dbReference type="Proteomes" id="UP001374579"/>
    </source>
</evidence>
<dbReference type="InterPro" id="IPR001736">
    <property type="entry name" value="PLipase_D/transphosphatidylase"/>
</dbReference>
<evidence type="ECO:0000256" key="1">
    <source>
        <dbReference type="ARBA" id="ARBA00004138"/>
    </source>
</evidence>
<organism evidence="10 11">
    <name type="scientific">Littorina saxatilis</name>
    <dbReference type="NCBI Taxonomy" id="31220"/>
    <lineage>
        <taxon>Eukaryota</taxon>
        <taxon>Metazoa</taxon>
        <taxon>Spiralia</taxon>
        <taxon>Lophotrochozoa</taxon>
        <taxon>Mollusca</taxon>
        <taxon>Gastropoda</taxon>
        <taxon>Caenogastropoda</taxon>
        <taxon>Littorinimorpha</taxon>
        <taxon>Littorinoidea</taxon>
        <taxon>Littorinidae</taxon>
        <taxon>Littorina</taxon>
    </lineage>
</organism>
<dbReference type="GO" id="GO:0005856">
    <property type="term" value="C:cytoskeleton"/>
    <property type="evidence" value="ECO:0007669"/>
    <property type="project" value="UniProtKB-ARBA"/>
</dbReference>
<protein>
    <recommendedName>
        <fullName evidence="12">Protein fantom</fullName>
    </recommendedName>
</protein>
<keyword evidence="3 6" id="KW-0175">Coiled coil</keyword>
<evidence type="ECO:0000256" key="4">
    <source>
        <dbReference type="ARBA" id="ARBA00023069"/>
    </source>
</evidence>
<comment type="caution">
    <text evidence="10">The sequence shown here is derived from an EMBL/GenBank/DDBJ whole genome shotgun (WGS) entry which is preliminary data.</text>
</comment>
<comment type="similarity">
    <text evidence="2">Belongs to the RPGRIP1 family.</text>
</comment>
<feature type="coiled-coil region" evidence="6">
    <location>
        <begin position="200"/>
        <end position="241"/>
    </location>
</feature>
<dbReference type="InterPro" id="IPR035892">
    <property type="entry name" value="C2_domain_sf"/>
</dbReference>
<keyword evidence="5" id="KW-0966">Cell projection</keyword>
<dbReference type="PANTHER" id="PTHR14240:SF1">
    <property type="entry name" value="PROTEIN FANTOM-RELATED"/>
    <property type="match status" value="1"/>
</dbReference>
<feature type="compositionally biased region" description="Acidic residues" evidence="7">
    <location>
        <begin position="1167"/>
        <end position="1186"/>
    </location>
</feature>
<dbReference type="InterPro" id="IPR021656">
    <property type="entry name" value="C2-C2_1"/>
</dbReference>
<sequence>MADDHIPVRDTSNNALKSAGPGVLEQKAAQQRRQVSKWSRDELEDKYLRTHEENLVLKKHARKQEDKIKRMATKLLRLVNDKKKHDVEGGGKGGGGMSIEAEEKILELQDKLLQMEKINAQLRDKLTLAKQQAQAVSSTKRVAPYPYVQSRINTGIPKHQTIQVDPRITKNLRVMGPLHHESPKRIASPPPGQRYGHGVLEDTRAEKRHLESNIAQLHEQLNLYEMEIETLREQNRLREAEYEEDLIKIKTQITSEQRQSVQENIDMIKVQRDVKEKSTRLIALQEKYSALEENTRVLRQNHDAILMEMERLNVQVKEEQNRVLSLQNELKMSAANQRRMAELQEQVIDLQRECDTLKEANEKLVGSAFDLEREREWRQRENKLKVQIAQLEATLKSDLGEKGSIIDRYANERDGHEKLQQEYRELQINYFHMKEQFDDMQEKLKFFTKESHLDLTELEDALVLVKQKKQKTQAPPDFLHQVDTELDKDHRRQLLELQAEYAETVHELEKTRNMLVVQHKINKDYQKETQMARQQLEETKKEYELKLDEYARLLDIRAGRIKKFESQLRDVAYGTRQYRIPPPDEDMESTVDFEETMQLERGQNLFEIHIQKVNLSEDAIRHIGDEEPSLFCTWEFFEFEIQSTPVVRGARPAYDFTSQYIVKVDDFFLHYLQKQTCTLELHQTFGQDFRTVAACQMVFRDIFDKPSGRIHGLATLTGVDDKETGVGYGTVEYWIRLRVPMDQALRLYKERTKALGYLTANEQHMKEAVTALDEEAARRPLENVNELHIKILKCSKLKGRRQDVQPSPYCVYQFFDFSDHDTVIVRNSNNPEFHDHKTYPVPMTADLDQYLSMAHLKLFVFDDADPEEASYVGRAEIPLMTLRHMKELRGTYPLLHPTTESGETQPDREQSLGTIDVEIYWQYEYIKPSRPKHTPIEMDAAPEDTPVKLPASPPHRDHTPARPKLRSRPGPSATSTPMDRDKVARVEAQIVHSEPAHSVSSPKPVARRRVRLAEGGEGDGSDLVNDTVSQVIKGFMPGMSESVSSVAEMSTIQAEKDAEMREEPLHVGSEAPRGPVVPEAEPYSTEEEELVARPKPPRSSLNIESGSASEEGETTLGDTFSKAPKPKARTHFLKKSEKVVRKTAHKARAAPPSLAPAPAPAPLAQSMEDDEESVGEEIEEEEEEDERSTPTPTTPPTPAQMAAQAKASASEESEPPQIESDSEGVTTVAPPAKRKSRMPKAGDLVTVVVSHLSLEEDSPAMNNPSVNKLFVEYKFLGLPPEDTETPFALPKPRPYHSIAFNFSKTIHVDMKKNYERRQQLASLLLPDDPEQGRIRFTVVSEPDDAEADCEDVGAAYVSVRNILKTGKDIKDEDIDILDPSDEKTVVGQLNVTVECLAALKAVDEEMQVDGTY</sequence>
<dbReference type="CDD" id="cd00030">
    <property type="entry name" value="C2"/>
    <property type="match status" value="1"/>
</dbReference>
<dbReference type="FunFam" id="2.60.40.150:FF:000073">
    <property type="entry name" value="protein fantom isoform X1"/>
    <property type="match status" value="1"/>
</dbReference>
<evidence type="ECO:0000256" key="7">
    <source>
        <dbReference type="SAM" id="MobiDB-lite"/>
    </source>
</evidence>
<dbReference type="Pfam" id="PF18111">
    <property type="entry name" value="RPGR1_C"/>
    <property type="match status" value="1"/>
</dbReference>
<dbReference type="Pfam" id="PF00168">
    <property type="entry name" value="C2"/>
    <property type="match status" value="1"/>
</dbReference>
<keyword evidence="11" id="KW-1185">Reference proteome</keyword>